<evidence type="ECO:0000313" key="7">
    <source>
        <dbReference type="Proteomes" id="UP000051220"/>
    </source>
</evidence>
<dbReference type="InterPro" id="IPR005814">
    <property type="entry name" value="Aminotrans_3"/>
</dbReference>
<dbReference type="PIRSF" id="PIRSF000521">
    <property type="entry name" value="Transaminase_4ab_Lys_Orn"/>
    <property type="match status" value="1"/>
</dbReference>
<feature type="non-terminal residue" evidence="6">
    <location>
        <position position="346"/>
    </location>
</feature>
<dbReference type="InterPro" id="IPR015424">
    <property type="entry name" value="PyrdxlP-dep_Trfase"/>
</dbReference>
<dbReference type="Pfam" id="PF00202">
    <property type="entry name" value="Aminotran_3"/>
    <property type="match status" value="1"/>
</dbReference>
<evidence type="ECO:0000256" key="2">
    <source>
        <dbReference type="ARBA" id="ARBA00022576"/>
    </source>
</evidence>
<comment type="caution">
    <text evidence="6">The sequence shown here is derived from an EMBL/GenBank/DDBJ whole genome shotgun (WGS) entry which is preliminary data.</text>
</comment>
<proteinExistence type="inferred from homology"/>
<dbReference type="Gene3D" id="3.90.1150.10">
    <property type="entry name" value="Aspartate Aminotransferase, domain 1"/>
    <property type="match status" value="1"/>
</dbReference>
<evidence type="ECO:0000313" key="6">
    <source>
        <dbReference type="EMBL" id="KRP31919.1"/>
    </source>
</evidence>
<evidence type="ECO:0000256" key="4">
    <source>
        <dbReference type="ARBA" id="ARBA00022898"/>
    </source>
</evidence>
<dbReference type="InterPro" id="IPR050103">
    <property type="entry name" value="Class-III_PLP-dep_AT"/>
</dbReference>
<dbReference type="EMBL" id="LIDN01000355">
    <property type="protein sequence ID" value="KRP31919.1"/>
    <property type="molecule type" value="Genomic_DNA"/>
</dbReference>
<comment type="cofactor">
    <cofactor evidence="1">
        <name>pyridoxal 5'-phosphate</name>
        <dbReference type="ChEBI" id="CHEBI:597326"/>
    </cofactor>
</comment>
<dbReference type="CDD" id="cd00610">
    <property type="entry name" value="OAT_like"/>
    <property type="match status" value="1"/>
</dbReference>
<dbReference type="InterPro" id="IPR015421">
    <property type="entry name" value="PyrdxlP-dep_Trfase_major"/>
</dbReference>
<keyword evidence="3" id="KW-0808">Transferase</keyword>
<dbReference type="Gene3D" id="3.40.640.10">
    <property type="entry name" value="Type I PLP-dependent aspartate aminotransferase-like (Major domain)"/>
    <property type="match status" value="1"/>
</dbReference>
<dbReference type="PANTHER" id="PTHR11986:SF79">
    <property type="entry name" value="ACETYLORNITHINE AMINOTRANSFERASE, MITOCHONDRIAL"/>
    <property type="match status" value="1"/>
</dbReference>
<dbReference type="PANTHER" id="PTHR11986">
    <property type="entry name" value="AMINOTRANSFERASE CLASS III"/>
    <property type="match status" value="1"/>
</dbReference>
<reference evidence="6 7" key="1">
    <citation type="submission" date="2015-10" db="EMBL/GenBank/DDBJ databases">
        <title>Metagenome-Assembled Genomes uncover a global brackish microbiome.</title>
        <authorList>
            <person name="Hugerth L.W."/>
            <person name="Larsson J."/>
            <person name="Alneberg J."/>
            <person name="Lindh M.V."/>
            <person name="Legrand C."/>
            <person name="Pinhassi J."/>
            <person name="Andersson A.F."/>
        </authorList>
    </citation>
    <scope>NUCLEOTIDE SEQUENCE [LARGE SCALE GENOMIC DNA]</scope>
    <source>
        <strain evidence="6">BACL9 MAG-120924-bin69</strain>
    </source>
</reference>
<dbReference type="GO" id="GO:0030170">
    <property type="term" value="F:pyridoxal phosphate binding"/>
    <property type="evidence" value="ECO:0007669"/>
    <property type="project" value="InterPro"/>
</dbReference>
<organism evidence="6 7">
    <name type="scientific">Verrucomicrobia subdivision 6 bacterium BACL9 MAG-120924-bin69</name>
    <dbReference type="NCBI Taxonomy" id="1655635"/>
    <lineage>
        <taxon>Bacteria</taxon>
        <taxon>Pseudomonadati</taxon>
        <taxon>Verrucomicrobiota</taxon>
        <taxon>Verrucomicrobiia</taxon>
        <taxon>Verrucomicrobiales</taxon>
        <taxon>Verrucomicrobia subdivision 6</taxon>
    </lineage>
</organism>
<protein>
    <recommendedName>
        <fullName evidence="8">Acetylornithine aminotransferase</fullName>
    </recommendedName>
</protein>
<evidence type="ECO:0000256" key="3">
    <source>
        <dbReference type="ARBA" id="ARBA00022679"/>
    </source>
</evidence>
<gene>
    <name evidence="6" type="ORF">ABS33_07595</name>
</gene>
<sequence length="346" mass="37079">MKKESKIQSAEVRAGYAQHVVASYKRSATAPVLVKGNGARVWDAEGREYLDFGSGIAVNCLGHAHPRLAEVMKKQGEELVHVSNLFFHPKQAELARELVKRTGPGKMFFCNSGAEANESMVKAARKAGSGEGRVEVITALNSFHGRTMGMIAASGQERLREGFGPVMPGFVYVPFNDLAAADQAIGPKTAAVMVEGIQGEGGVIPATAEYLLGLRKMTQERGVSLLMDSVQCGHYRTGRFQSYELILEKAGKKDEFLPDAVSMAKSLGGGFPVGAVWFGKKLQDVLVPGSHATTYGGTALACAVALEILKIIEEEKLAENIFVRGEELKKGLAKLAGRGWVGEVRG</sequence>
<keyword evidence="2" id="KW-0032">Aminotransferase</keyword>
<comment type="similarity">
    <text evidence="5">Belongs to the class-III pyridoxal-phosphate-dependent aminotransferase family.</text>
</comment>
<dbReference type="InterPro" id="IPR015422">
    <property type="entry name" value="PyrdxlP-dep_Trfase_small"/>
</dbReference>
<evidence type="ECO:0008006" key="8">
    <source>
        <dbReference type="Google" id="ProtNLM"/>
    </source>
</evidence>
<dbReference type="SUPFAM" id="SSF53383">
    <property type="entry name" value="PLP-dependent transferases"/>
    <property type="match status" value="1"/>
</dbReference>
<dbReference type="AlphaFoldDB" id="A0A0R2X7M7"/>
<dbReference type="FunFam" id="3.40.640.10:FF:000004">
    <property type="entry name" value="Acetylornithine aminotransferase"/>
    <property type="match status" value="1"/>
</dbReference>
<keyword evidence="4 5" id="KW-0663">Pyridoxal phosphate</keyword>
<evidence type="ECO:0000256" key="5">
    <source>
        <dbReference type="RuleBase" id="RU003560"/>
    </source>
</evidence>
<accession>A0A0R2X7M7</accession>
<dbReference type="GO" id="GO:0008483">
    <property type="term" value="F:transaminase activity"/>
    <property type="evidence" value="ECO:0007669"/>
    <property type="project" value="UniProtKB-KW"/>
</dbReference>
<dbReference type="Proteomes" id="UP000051220">
    <property type="component" value="Unassembled WGS sequence"/>
</dbReference>
<evidence type="ECO:0000256" key="1">
    <source>
        <dbReference type="ARBA" id="ARBA00001933"/>
    </source>
</evidence>
<name>A0A0R2X7M7_9BACT</name>
<dbReference type="GO" id="GO:0042802">
    <property type="term" value="F:identical protein binding"/>
    <property type="evidence" value="ECO:0007669"/>
    <property type="project" value="TreeGrafter"/>
</dbReference>